<dbReference type="PANTHER" id="PTHR47737">
    <property type="entry name" value="GLYCINE BETAINE/PROLINE BETAINE TRANSPORT SYSTEM PERMEASE PROTEIN PROW"/>
    <property type="match status" value="1"/>
</dbReference>
<dbReference type="PANTHER" id="PTHR47737:SF1">
    <property type="entry name" value="GLYCINE BETAINE_PROLINE BETAINE TRANSPORT SYSTEM PERMEASE PROTEIN PROW"/>
    <property type="match status" value="1"/>
</dbReference>
<feature type="signal peptide" evidence="5">
    <location>
        <begin position="1"/>
        <end position="20"/>
    </location>
</feature>
<feature type="domain" description="ABC-type glycine betaine transport system substrate-binding" evidence="6">
    <location>
        <begin position="44"/>
        <end position="186"/>
    </location>
</feature>
<gene>
    <name evidence="7" type="ORF">J7W16_16440</name>
</gene>
<name>A0A940WUV5_9BACI</name>
<accession>A0A940WUV5</accession>
<evidence type="ECO:0000256" key="4">
    <source>
        <dbReference type="ARBA" id="ARBA00023136"/>
    </source>
</evidence>
<evidence type="ECO:0000256" key="3">
    <source>
        <dbReference type="ARBA" id="ARBA00022475"/>
    </source>
</evidence>
<feature type="domain" description="ABC-type glycine betaine transport system substrate-binding" evidence="6">
    <location>
        <begin position="210"/>
        <end position="307"/>
    </location>
</feature>
<keyword evidence="3" id="KW-1003">Cell membrane</keyword>
<dbReference type="GO" id="GO:0015226">
    <property type="term" value="F:carnitine transmembrane transporter activity"/>
    <property type="evidence" value="ECO:0007669"/>
    <property type="project" value="TreeGrafter"/>
</dbReference>
<evidence type="ECO:0000313" key="7">
    <source>
        <dbReference type="EMBL" id="MBP3952711.1"/>
    </source>
</evidence>
<evidence type="ECO:0000256" key="2">
    <source>
        <dbReference type="ARBA" id="ARBA00022448"/>
    </source>
</evidence>
<keyword evidence="4" id="KW-0472">Membrane</keyword>
<dbReference type="EMBL" id="JAGKSQ010000007">
    <property type="protein sequence ID" value="MBP3952711.1"/>
    <property type="molecule type" value="Genomic_DNA"/>
</dbReference>
<dbReference type="Gene3D" id="3.10.105.10">
    <property type="entry name" value="Dipeptide-binding Protein, Domain 3"/>
    <property type="match status" value="1"/>
</dbReference>
<dbReference type="GO" id="GO:0043190">
    <property type="term" value="C:ATP-binding cassette (ABC) transporter complex"/>
    <property type="evidence" value="ECO:0007669"/>
    <property type="project" value="InterPro"/>
</dbReference>
<dbReference type="SUPFAM" id="SSF53850">
    <property type="entry name" value="Periplasmic binding protein-like II"/>
    <property type="match status" value="2"/>
</dbReference>
<comment type="subcellular location">
    <subcellularLocation>
        <location evidence="1">Cell membrane</location>
    </subcellularLocation>
</comment>
<dbReference type="GO" id="GO:0031460">
    <property type="term" value="P:glycine betaine transport"/>
    <property type="evidence" value="ECO:0007669"/>
    <property type="project" value="TreeGrafter"/>
</dbReference>
<dbReference type="AlphaFoldDB" id="A0A940WUV5"/>
<organism evidence="7 8">
    <name type="scientific">Halalkalibacter suaedae</name>
    <dbReference type="NCBI Taxonomy" id="2822140"/>
    <lineage>
        <taxon>Bacteria</taxon>
        <taxon>Bacillati</taxon>
        <taxon>Bacillota</taxon>
        <taxon>Bacilli</taxon>
        <taxon>Bacillales</taxon>
        <taxon>Bacillaceae</taxon>
        <taxon>Halalkalibacter</taxon>
    </lineage>
</organism>
<evidence type="ECO:0000256" key="1">
    <source>
        <dbReference type="ARBA" id="ARBA00004236"/>
    </source>
</evidence>
<dbReference type="InterPro" id="IPR007210">
    <property type="entry name" value="ABC_Gly_betaine_transp_sub-bd"/>
</dbReference>
<evidence type="ECO:0000256" key="5">
    <source>
        <dbReference type="SAM" id="SignalP"/>
    </source>
</evidence>
<proteinExistence type="predicted"/>
<evidence type="ECO:0000313" key="8">
    <source>
        <dbReference type="Proteomes" id="UP000678228"/>
    </source>
</evidence>
<dbReference type="Gene3D" id="3.40.190.100">
    <property type="entry name" value="Glycine betaine-binding periplasmic protein, domain 2"/>
    <property type="match status" value="1"/>
</dbReference>
<dbReference type="GO" id="GO:0005275">
    <property type="term" value="F:amine transmembrane transporter activity"/>
    <property type="evidence" value="ECO:0007669"/>
    <property type="project" value="TreeGrafter"/>
</dbReference>
<keyword evidence="5" id="KW-0732">Signal</keyword>
<dbReference type="RefSeq" id="WP_210598564.1">
    <property type="nucleotide sequence ID" value="NZ_JAGKSQ010000007.1"/>
</dbReference>
<dbReference type="Pfam" id="PF04069">
    <property type="entry name" value="OpuAC"/>
    <property type="match status" value="2"/>
</dbReference>
<dbReference type="GO" id="GO:0015871">
    <property type="term" value="P:choline transport"/>
    <property type="evidence" value="ECO:0007669"/>
    <property type="project" value="TreeGrafter"/>
</dbReference>
<feature type="chain" id="PRO_5039138316" evidence="5">
    <location>
        <begin position="21"/>
        <end position="309"/>
    </location>
</feature>
<reference evidence="7" key="1">
    <citation type="submission" date="2021-03" db="EMBL/GenBank/DDBJ databases">
        <title>Bacillus suaedae sp. nov., isolated from Suaeda aralocaspica.</title>
        <authorList>
            <person name="Lei R.F.R."/>
        </authorList>
    </citation>
    <scope>NUCLEOTIDE SEQUENCE</scope>
    <source>
        <strain evidence="7">YZJH907-2</strain>
    </source>
</reference>
<keyword evidence="8" id="KW-1185">Reference proteome</keyword>
<dbReference type="PROSITE" id="PS51257">
    <property type="entry name" value="PROKAR_LIPOPROTEIN"/>
    <property type="match status" value="1"/>
</dbReference>
<sequence>MFKKILGFTAAATLALGLTACGEEEAGTDTNTETGTETETETVSVGEQVDHTIIGIDPGAGLMNITINDAVPAYGLEDWTIVEGSGAAMAAALTSAYENEEPIIVTGWSPHWKFSAFDLKYLEDPQGVYGGAEDVHTIARLGLAEDHPDAYTLLDQFQWEPNNIEDVMALINDGMDPEEAAAQWVGENEELVSTWTEGVNSVDGEELSLLYVAWDDVIAGTNVVANVLESVGYEVELVQVDAGPMWAGVASGSGDALVGAWLPTTHADYYAEFEGQFEDLGSNLHGTALGLVVPTYMDIDSIEDLTDAE</sequence>
<evidence type="ECO:0000259" key="6">
    <source>
        <dbReference type="Pfam" id="PF04069"/>
    </source>
</evidence>
<protein>
    <submittedName>
        <fullName evidence="7">Glycine/betaine ABC transporter</fullName>
    </submittedName>
</protein>
<keyword evidence="2" id="KW-0813">Transport</keyword>
<dbReference type="Proteomes" id="UP000678228">
    <property type="component" value="Unassembled WGS sequence"/>
</dbReference>
<comment type="caution">
    <text evidence="7">The sequence shown here is derived from an EMBL/GenBank/DDBJ whole genome shotgun (WGS) entry which is preliminary data.</text>
</comment>